<reference evidence="1" key="2">
    <citation type="submission" date="2020-11" db="EMBL/GenBank/DDBJ databases">
        <authorList>
            <person name="McCartney M.A."/>
            <person name="Auch B."/>
            <person name="Kono T."/>
            <person name="Mallez S."/>
            <person name="Becker A."/>
            <person name="Gohl D.M."/>
            <person name="Silverstein K.A.T."/>
            <person name="Koren S."/>
            <person name="Bechman K.B."/>
            <person name="Herman A."/>
            <person name="Abrahante J.E."/>
            <person name="Garbe J."/>
        </authorList>
    </citation>
    <scope>NUCLEOTIDE SEQUENCE</scope>
    <source>
        <strain evidence="1">Duluth1</strain>
        <tissue evidence="1">Whole animal</tissue>
    </source>
</reference>
<evidence type="ECO:0000313" key="2">
    <source>
        <dbReference type="Proteomes" id="UP000828390"/>
    </source>
</evidence>
<proteinExistence type="predicted"/>
<protein>
    <submittedName>
        <fullName evidence="1">Uncharacterized protein</fullName>
    </submittedName>
</protein>
<reference evidence="1" key="1">
    <citation type="journal article" date="2019" name="bioRxiv">
        <title>The Genome of the Zebra Mussel, Dreissena polymorpha: A Resource for Invasive Species Research.</title>
        <authorList>
            <person name="McCartney M.A."/>
            <person name="Auch B."/>
            <person name="Kono T."/>
            <person name="Mallez S."/>
            <person name="Zhang Y."/>
            <person name="Obille A."/>
            <person name="Becker A."/>
            <person name="Abrahante J.E."/>
            <person name="Garbe J."/>
            <person name="Badalamenti J.P."/>
            <person name="Herman A."/>
            <person name="Mangelson H."/>
            <person name="Liachko I."/>
            <person name="Sullivan S."/>
            <person name="Sone E.D."/>
            <person name="Koren S."/>
            <person name="Silverstein K.A.T."/>
            <person name="Beckman K.B."/>
            <person name="Gohl D.M."/>
        </authorList>
    </citation>
    <scope>NUCLEOTIDE SEQUENCE</scope>
    <source>
        <strain evidence="1">Duluth1</strain>
        <tissue evidence="1">Whole animal</tissue>
    </source>
</reference>
<dbReference type="AlphaFoldDB" id="A0A9D4RG95"/>
<keyword evidence="2" id="KW-1185">Reference proteome</keyword>
<sequence length="75" mass="8123">MQMDQNISSNDLVKVSKDKGQTQLFKSHVKGGSQQGGGDTEKKEQTVYLKPLSVSDQIAKAGALWAMKVASYGYS</sequence>
<name>A0A9D4RG95_DREPO</name>
<dbReference type="Proteomes" id="UP000828390">
    <property type="component" value="Unassembled WGS sequence"/>
</dbReference>
<evidence type="ECO:0000313" key="1">
    <source>
        <dbReference type="EMBL" id="KAH3867421.1"/>
    </source>
</evidence>
<dbReference type="EMBL" id="JAIWYP010000002">
    <property type="protein sequence ID" value="KAH3867421.1"/>
    <property type="molecule type" value="Genomic_DNA"/>
</dbReference>
<comment type="caution">
    <text evidence="1">The sequence shown here is derived from an EMBL/GenBank/DDBJ whole genome shotgun (WGS) entry which is preliminary data.</text>
</comment>
<gene>
    <name evidence="1" type="ORF">DPMN_030548</name>
</gene>
<accession>A0A9D4RG95</accession>
<organism evidence="1 2">
    <name type="scientific">Dreissena polymorpha</name>
    <name type="common">Zebra mussel</name>
    <name type="synonym">Mytilus polymorpha</name>
    <dbReference type="NCBI Taxonomy" id="45954"/>
    <lineage>
        <taxon>Eukaryota</taxon>
        <taxon>Metazoa</taxon>
        <taxon>Spiralia</taxon>
        <taxon>Lophotrochozoa</taxon>
        <taxon>Mollusca</taxon>
        <taxon>Bivalvia</taxon>
        <taxon>Autobranchia</taxon>
        <taxon>Heteroconchia</taxon>
        <taxon>Euheterodonta</taxon>
        <taxon>Imparidentia</taxon>
        <taxon>Neoheterodontei</taxon>
        <taxon>Myida</taxon>
        <taxon>Dreissenoidea</taxon>
        <taxon>Dreissenidae</taxon>
        <taxon>Dreissena</taxon>
    </lineage>
</organism>